<dbReference type="Gene3D" id="2.160.20.10">
    <property type="entry name" value="Single-stranded right-handed beta-helix, Pectin lyase-like"/>
    <property type="match status" value="2"/>
</dbReference>
<proteinExistence type="predicted"/>
<evidence type="ECO:0000259" key="1">
    <source>
        <dbReference type="Pfam" id="PF12708"/>
    </source>
</evidence>
<evidence type="ECO:0000313" key="3">
    <source>
        <dbReference type="EMBL" id="MBB6070807.1"/>
    </source>
</evidence>
<gene>
    <name evidence="3" type="ORF">HNQ61_002429</name>
</gene>
<dbReference type="Pfam" id="PF13229">
    <property type="entry name" value="Beta_helix"/>
    <property type="match status" value="1"/>
</dbReference>
<feature type="domain" description="Rhamnogalacturonase A/B/Epimerase-like pectate lyase" evidence="1">
    <location>
        <begin position="16"/>
        <end position="70"/>
    </location>
</feature>
<dbReference type="SMART" id="SM00710">
    <property type="entry name" value="PbH1"/>
    <property type="match status" value="9"/>
</dbReference>
<dbReference type="InterPro" id="IPR024535">
    <property type="entry name" value="RHGA/B-epi-like_pectate_lyase"/>
</dbReference>
<dbReference type="AlphaFoldDB" id="A0A841GYI7"/>
<name>A0A841GYI7_9BACT</name>
<protein>
    <recommendedName>
        <fullName evidence="5">Pectate lyase superfamily protein domain-containing protein</fullName>
    </recommendedName>
</protein>
<accession>A0A841GYI7</accession>
<organism evidence="3 4">
    <name type="scientific">Longimicrobium terrae</name>
    <dbReference type="NCBI Taxonomy" id="1639882"/>
    <lineage>
        <taxon>Bacteria</taxon>
        <taxon>Pseudomonadati</taxon>
        <taxon>Gemmatimonadota</taxon>
        <taxon>Longimicrobiia</taxon>
        <taxon>Longimicrobiales</taxon>
        <taxon>Longimicrobiaceae</taxon>
        <taxon>Longimicrobium</taxon>
    </lineage>
</organism>
<dbReference type="InterPro" id="IPR039448">
    <property type="entry name" value="Beta_helix"/>
</dbReference>
<dbReference type="RefSeq" id="WP_170033129.1">
    <property type="nucleotide sequence ID" value="NZ_JABDTL010000001.1"/>
</dbReference>
<dbReference type="InterPro" id="IPR006626">
    <property type="entry name" value="PbH1"/>
</dbReference>
<dbReference type="InterPro" id="IPR011050">
    <property type="entry name" value="Pectin_lyase_fold/virulence"/>
</dbReference>
<dbReference type="SUPFAM" id="SSF51126">
    <property type="entry name" value="Pectin lyase-like"/>
    <property type="match status" value="1"/>
</dbReference>
<evidence type="ECO:0000259" key="2">
    <source>
        <dbReference type="Pfam" id="PF13229"/>
    </source>
</evidence>
<dbReference type="EMBL" id="JACHIA010000006">
    <property type="protein sequence ID" value="MBB6070807.1"/>
    <property type="molecule type" value="Genomic_DNA"/>
</dbReference>
<sequence>MADVYGTLFDDGGAVFNVLHTDFGADSTGATDSTLALQAAIDAASAVTATNPRGGGTVLVPAGTYLVGNPSGDGVTYESIRIRSRVRFHLASGATLLAAPIPFAPTDRDRAVIETRQGDDDVVIDGGGTVDGQRVLNPDGRFIGIRIWSSRRARVAGLHVRNMAANPGTPSNPAGNGGDGVQIGLEGRLSGQYEAEDVMIEGVTVDGVDRSAFAVIYGKNVSFIGCVARNTGNGTHNNPGSGLDVEPDAGPWVARDIRVIGCHFENNNLGVTLSAKAQHVTVQGCTFRGHRWAAVATNGRGVLVQGNTIFLERNQGIHVHGGLSGGALVQASARVIGNSVIGSLNENERNGILIDNSTDVEVIGNEFRTIHGAAVNLQQTPAGGAVGNLERVVILANSMVDCVDPSRTTGVIRLQSDPANGHLLRDVTIALNTIYDSRTAPANADLAISVTTATTDAERATIRVFENIVRGVAALGAPRTQFVVPATIPAQTIPANGVQDVVVTVPDLGLTDQVSLNPVGGSGFGNRIVATVFPLAADQLRLRLLNTDPINAVSVPARDVRVLVTKS</sequence>
<keyword evidence="4" id="KW-1185">Reference proteome</keyword>
<reference evidence="3 4" key="1">
    <citation type="submission" date="2020-08" db="EMBL/GenBank/DDBJ databases">
        <title>Genomic Encyclopedia of Type Strains, Phase IV (KMG-IV): sequencing the most valuable type-strain genomes for metagenomic binning, comparative biology and taxonomic classification.</title>
        <authorList>
            <person name="Goeker M."/>
        </authorList>
    </citation>
    <scope>NUCLEOTIDE SEQUENCE [LARGE SCALE GENOMIC DNA]</scope>
    <source>
        <strain evidence="3 4">DSM 29007</strain>
    </source>
</reference>
<comment type="caution">
    <text evidence="3">The sequence shown here is derived from an EMBL/GenBank/DDBJ whole genome shotgun (WGS) entry which is preliminary data.</text>
</comment>
<dbReference type="Proteomes" id="UP000582837">
    <property type="component" value="Unassembled WGS sequence"/>
</dbReference>
<evidence type="ECO:0008006" key="5">
    <source>
        <dbReference type="Google" id="ProtNLM"/>
    </source>
</evidence>
<feature type="domain" description="Right handed beta helix" evidence="2">
    <location>
        <begin position="196"/>
        <end position="321"/>
    </location>
</feature>
<evidence type="ECO:0000313" key="4">
    <source>
        <dbReference type="Proteomes" id="UP000582837"/>
    </source>
</evidence>
<dbReference type="Pfam" id="PF12708">
    <property type="entry name" value="Pect-lyase_RHGA_epim"/>
    <property type="match status" value="1"/>
</dbReference>
<dbReference type="InterPro" id="IPR012334">
    <property type="entry name" value="Pectin_lyas_fold"/>
</dbReference>